<keyword evidence="2" id="KW-1185">Reference proteome</keyword>
<dbReference type="Proteomes" id="UP000199382">
    <property type="component" value="Unassembled WGS sequence"/>
</dbReference>
<dbReference type="EMBL" id="FNEK01000001">
    <property type="protein sequence ID" value="SDI16818.1"/>
    <property type="molecule type" value="Genomic_DNA"/>
</dbReference>
<organism evidence="1 2">
    <name type="scientific">Aliiruegeria lutimaris</name>
    <dbReference type="NCBI Taxonomy" id="571298"/>
    <lineage>
        <taxon>Bacteria</taxon>
        <taxon>Pseudomonadati</taxon>
        <taxon>Pseudomonadota</taxon>
        <taxon>Alphaproteobacteria</taxon>
        <taxon>Rhodobacterales</taxon>
        <taxon>Roseobacteraceae</taxon>
        <taxon>Aliiruegeria</taxon>
    </lineage>
</organism>
<evidence type="ECO:0000313" key="2">
    <source>
        <dbReference type="Proteomes" id="UP000199382"/>
    </source>
</evidence>
<name>A0A1G8ICS8_9RHOB</name>
<evidence type="ECO:0000313" key="1">
    <source>
        <dbReference type="EMBL" id="SDI16818.1"/>
    </source>
</evidence>
<protein>
    <submittedName>
        <fullName evidence="1">Uncharacterized protein</fullName>
    </submittedName>
</protein>
<sequence length="62" mass="6720">MRHAVILSDADCLTVWKLLGAATPAHVYHRVLALGRMDPNLQAAMVDGHEPALAFPEAWTGI</sequence>
<accession>A0A1G8ICS8</accession>
<reference evidence="1 2" key="1">
    <citation type="submission" date="2016-10" db="EMBL/GenBank/DDBJ databases">
        <authorList>
            <person name="de Groot N.N."/>
        </authorList>
    </citation>
    <scope>NUCLEOTIDE SEQUENCE [LARGE SCALE GENOMIC DNA]</scope>
    <source>
        <strain evidence="1 2">DSM 25294</strain>
    </source>
</reference>
<proteinExistence type="predicted"/>
<gene>
    <name evidence="1" type="ORF">SAMN04488026_10012</name>
</gene>
<dbReference type="AlphaFoldDB" id="A0A1G8ICS8"/>